<keyword evidence="6 7" id="KW-0472">Membrane</keyword>
<gene>
    <name evidence="8" type="ORF">OLC1_LOCUS4449</name>
</gene>
<proteinExistence type="inferred from homology"/>
<keyword evidence="9" id="KW-1185">Reference proteome</keyword>
<evidence type="ECO:0000313" key="9">
    <source>
        <dbReference type="Proteomes" id="UP001161247"/>
    </source>
</evidence>
<dbReference type="GO" id="GO:0005337">
    <property type="term" value="F:nucleoside transmembrane transporter activity"/>
    <property type="evidence" value="ECO:0007669"/>
    <property type="project" value="InterPro"/>
</dbReference>
<protein>
    <submittedName>
        <fullName evidence="8">OLC1v1028251C1</fullName>
    </submittedName>
</protein>
<dbReference type="PIRSF" id="PIRSF016379">
    <property type="entry name" value="ENT"/>
    <property type="match status" value="1"/>
</dbReference>
<comment type="similarity">
    <text evidence="2">Belongs to the SLC29A/ENT transporter (TC 2.A.57) family.</text>
</comment>
<feature type="transmembrane region" description="Helical" evidence="7">
    <location>
        <begin position="107"/>
        <end position="127"/>
    </location>
</feature>
<feature type="transmembrane region" description="Helical" evidence="7">
    <location>
        <begin position="45"/>
        <end position="69"/>
    </location>
</feature>
<keyword evidence="3" id="KW-0813">Transport</keyword>
<evidence type="ECO:0000256" key="7">
    <source>
        <dbReference type="SAM" id="Phobius"/>
    </source>
</evidence>
<comment type="subcellular location">
    <subcellularLocation>
        <location evidence="1">Membrane</location>
        <topology evidence="1">Multi-pass membrane protein</topology>
    </subcellularLocation>
</comment>
<feature type="transmembrane region" description="Helical" evidence="7">
    <location>
        <begin position="405"/>
        <end position="428"/>
    </location>
</feature>
<dbReference type="EMBL" id="OX459119">
    <property type="protein sequence ID" value="CAI9092893.1"/>
    <property type="molecule type" value="Genomic_DNA"/>
</dbReference>
<evidence type="ECO:0000256" key="3">
    <source>
        <dbReference type="ARBA" id="ARBA00022448"/>
    </source>
</evidence>
<dbReference type="PRINTS" id="PR01130">
    <property type="entry name" value="DERENTRNSPRT"/>
</dbReference>
<dbReference type="Proteomes" id="UP001161247">
    <property type="component" value="Chromosome 2"/>
</dbReference>
<keyword evidence="4 7" id="KW-0812">Transmembrane</keyword>
<dbReference type="PANTHER" id="PTHR10332">
    <property type="entry name" value="EQUILIBRATIVE NUCLEOSIDE TRANSPORTER"/>
    <property type="match status" value="1"/>
</dbReference>
<feature type="transmembrane region" description="Helical" evidence="7">
    <location>
        <begin position="310"/>
        <end position="334"/>
    </location>
</feature>
<name>A0AAV1CE20_OLDCO</name>
<feature type="transmembrane region" description="Helical" evidence="7">
    <location>
        <begin position="371"/>
        <end position="393"/>
    </location>
</feature>
<evidence type="ECO:0000256" key="1">
    <source>
        <dbReference type="ARBA" id="ARBA00004141"/>
    </source>
</evidence>
<feature type="transmembrane region" description="Helical" evidence="7">
    <location>
        <begin position="174"/>
        <end position="192"/>
    </location>
</feature>
<dbReference type="PANTHER" id="PTHR10332:SF10">
    <property type="entry name" value="EQUILIBRATIVE NUCLEOSIDE TRANSPORTER 4"/>
    <property type="match status" value="1"/>
</dbReference>
<evidence type="ECO:0000256" key="2">
    <source>
        <dbReference type="ARBA" id="ARBA00007965"/>
    </source>
</evidence>
<feature type="transmembrane region" description="Helical" evidence="7">
    <location>
        <begin position="81"/>
        <end position="101"/>
    </location>
</feature>
<dbReference type="AlphaFoldDB" id="A0AAV1CE20"/>
<organism evidence="8 9">
    <name type="scientific">Oldenlandia corymbosa var. corymbosa</name>
    <dbReference type="NCBI Taxonomy" id="529605"/>
    <lineage>
        <taxon>Eukaryota</taxon>
        <taxon>Viridiplantae</taxon>
        <taxon>Streptophyta</taxon>
        <taxon>Embryophyta</taxon>
        <taxon>Tracheophyta</taxon>
        <taxon>Spermatophyta</taxon>
        <taxon>Magnoliopsida</taxon>
        <taxon>eudicotyledons</taxon>
        <taxon>Gunneridae</taxon>
        <taxon>Pentapetalae</taxon>
        <taxon>asterids</taxon>
        <taxon>lamiids</taxon>
        <taxon>Gentianales</taxon>
        <taxon>Rubiaceae</taxon>
        <taxon>Rubioideae</taxon>
        <taxon>Spermacoceae</taxon>
        <taxon>Hedyotis-Oldenlandia complex</taxon>
        <taxon>Oldenlandia</taxon>
    </lineage>
</organism>
<evidence type="ECO:0000256" key="6">
    <source>
        <dbReference type="ARBA" id="ARBA00023136"/>
    </source>
</evidence>
<feature type="transmembrane region" description="Helical" evidence="7">
    <location>
        <begin position="139"/>
        <end position="159"/>
    </location>
</feature>
<keyword evidence="5 7" id="KW-1133">Transmembrane helix</keyword>
<dbReference type="GO" id="GO:0005886">
    <property type="term" value="C:plasma membrane"/>
    <property type="evidence" value="ECO:0007669"/>
    <property type="project" value="TreeGrafter"/>
</dbReference>
<dbReference type="InterPro" id="IPR002259">
    <property type="entry name" value="Eqnu_transpt"/>
</dbReference>
<sequence>MASKSITASTSAAKDADAEALACLLTPKPPSGDPHIPEDSFHLAYIVYFILGAGFILPWNAFVTAVDYFSYLYPDVPVDRVFAVVYMIISLIGLVVVLSLAHKSSSLLRINVGLGLFVVALLVVPIIDVCYVKGRVGVYGGYYVTVCLVGLCGVANALVQGSLVGAAGELPERYMQAVVAGTGASGVLVAVLRLLTKAVYPQDTRGLRSSADLYFAVAIIMMVLSIMSYNAGHKLRVIKYYTKLKHQALNYEKEARGGDLTRKLWSSTIWKTLGAIKWYASGSSMICIVTICIYPGYITEDVHSAIFKDWYGIVLITGFNILDLIGKCLTSVILIENSKFAIGGSFSRVLFLPLFYGCMHGPKFFRTEIPVSILTCLLGFTNGYFSSVLLILGPKTVPLQHAETAGIALVFFLMIGQSIGSVVSWFWVI</sequence>
<accession>A0AAV1CE20</accession>
<dbReference type="Pfam" id="PF01733">
    <property type="entry name" value="Nucleoside_tran"/>
    <property type="match status" value="1"/>
</dbReference>
<feature type="transmembrane region" description="Helical" evidence="7">
    <location>
        <begin position="213"/>
        <end position="231"/>
    </location>
</feature>
<evidence type="ECO:0000313" key="8">
    <source>
        <dbReference type="EMBL" id="CAI9092893.1"/>
    </source>
</evidence>
<reference evidence="8" key="1">
    <citation type="submission" date="2023-03" db="EMBL/GenBank/DDBJ databases">
        <authorList>
            <person name="Julca I."/>
        </authorList>
    </citation>
    <scope>NUCLEOTIDE SEQUENCE</scope>
</reference>
<feature type="transmembrane region" description="Helical" evidence="7">
    <location>
        <begin position="278"/>
        <end position="298"/>
    </location>
</feature>
<evidence type="ECO:0000256" key="5">
    <source>
        <dbReference type="ARBA" id="ARBA00022989"/>
    </source>
</evidence>
<evidence type="ECO:0000256" key="4">
    <source>
        <dbReference type="ARBA" id="ARBA00022692"/>
    </source>
</evidence>